<dbReference type="OrthoDB" id="7032749at2"/>
<proteinExistence type="predicted"/>
<name>A0A370U8Q4_9GAMM</name>
<dbReference type="AlphaFoldDB" id="A0A370U8Q4"/>
<protein>
    <recommendedName>
        <fullName evidence="4">GAF domain-containing protein</fullName>
    </recommendedName>
</protein>
<dbReference type="Gene3D" id="3.30.450.40">
    <property type="match status" value="1"/>
</dbReference>
<evidence type="ECO:0000256" key="1">
    <source>
        <dbReference type="SAM" id="Phobius"/>
    </source>
</evidence>
<comment type="caution">
    <text evidence="2">The sequence shown here is derived from an EMBL/GenBank/DDBJ whole genome shotgun (WGS) entry which is preliminary data.</text>
</comment>
<keyword evidence="1" id="KW-0472">Membrane</keyword>
<evidence type="ECO:0000313" key="2">
    <source>
        <dbReference type="EMBL" id="RDL44154.1"/>
    </source>
</evidence>
<reference evidence="2 3" key="1">
    <citation type="submission" date="2018-06" db="EMBL/GenBank/DDBJ databases">
        <title>Marinomonas sp. YLB-05 draft genome sequence.</title>
        <authorList>
            <person name="Yu L."/>
            <person name="Tang X."/>
        </authorList>
    </citation>
    <scope>NUCLEOTIDE SEQUENCE [LARGE SCALE GENOMIC DNA]</scope>
    <source>
        <strain evidence="2 3">YLB-05</strain>
    </source>
</reference>
<feature type="transmembrane region" description="Helical" evidence="1">
    <location>
        <begin position="79"/>
        <end position="97"/>
    </location>
</feature>
<gene>
    <name evidence="2" type="ORF">DN730_11010</name>
</gene>
<feature type="transmembrane region" description="Helical" evidence="1">
    <location>
        <begin position="37"/>
        <end position="59"/>
    </location>
</feature>
<keyword evidence="1" id="KW-0812">Transmembrane</keyword>
<evidence type="ECO:0008006" key="4">
    <source>
        <dbReference type="Google" id="ProtNLM"/>
    </source>
</evidence>
<organism evidence="2 3">
    <name type="scientific">Marinomonas piezotolerans</name>
    <dbReference type="NCBI Taxonomy" id="2213058"/>
    <lineage>
        <taxon>Bacteria</taxon>
        <taxon>Pseudomonadati</taxon>
        <taxon>Pseudomonadota</taxon>
        <taxon>Gammaproteobacteria</taxon>
        <taxon>Oceanospirillales</taxon>
        <taxon>Oceanospirillaceae</taxon>
        <taxon>Marinomonas</taxon>
    </lineage>
</organism>
<keyword evidence="3" id="KW-1185">Reference proteome</keyword>
<accession>A0A370U8Q4</accession>
<dbReference type="Proteomes" id="UP000254326">
    <property type="component" value="Unassembled WGS sequence"/>
</dbReference>
<evidence type="ECO:0000313" key="3">
    <source>
        <dbReference type="Proteomes" id="UP000254326"/>
    </source>
</evidence>
<dbReference type="InterPro" id="IPR029016">
    <property type="entry name" value="GAF-like_dom_sf"/>
</dbReference>
<dbReference type="SUPFAM" id="SSF55781">
    <property type="entry name" value="GAF domain-like"/>
    <property type="match status" value="1"/>
</dbReference>
<keyword evidence="1" id="KW-1133">Transmembrane helix</keyword>
<sequence length="317" mass="36126">MAQLSTLNYQDVKMIELDKKLKNNLDMILKMHGFTSFAFNVWVSLIAPLIVGYYITLYFNALEGQDPKERVANFLSQEAIPIVSIFLVHLLVSWWLFKQSKMSHTGHEFDKLKNKIVETEAELQQQKEKQNFVDYSIILMDIVTDLLKNNPKIDNQALYDNVLSSLNLFREELFKFGGEAKYNFVIYEYDAGSNKLKIKSRILDDRLQPQGRDWDIGVGHVGISFANKRCMICHDAAKSTELPMNESDAANYSSFISTPIVRPLLPDQSEPQPYGVLVVTSSAPNQFIAGLHDDFLRNLCDTLSIVITSNQEAENES</sequence>
<dbReference type="RefSeq" id="WP_115468192.1">
    <property type="nucleotide sequence ID" value="NZ_QKRA01000004.1"/>
</dbReference>
<dbReference type="EMBL" id="QKRA01000004">
    <property type="protein sequence ID" value="RDL44154.1"/>
    <property type="molecule type" value="Genomic_DNA"/>
</dbReference>